<proteinExistence type="predicted"/>
<sequence length="649" mass="68657">MTIPSDPLAFGPQTALGRGALGAAQVADRAMGAAFVARCRALAAFAAERPASADRAQGEPGAMSPERWAARPELLQPVSEWAAPELSIGLSCSRRRAEDLLGQALMLARLPAALAATEAGLLTVGHLWCLEEHVAPLADPVLRAEVEGVLLDWVAGRAAKGTITTPGQLAEKVLRELARRNARDRAQEAIRALAKRGVRLEGERGVGLAGLGVVGTVPEIEALHAALSACVDALPKDPSDTRTREQKLLDVLLDLVLRPGESGLPPVQVVLTLVASVQTALGGDQPAELNGRIVSAETARQLLNALTGAGLGDGALAELRRIAEEDAERVPPEPVGTAPDSEDFADWERQCQAEDDDPDPMPDDVWLASVEARLASGEIELELDRELAAAQDRWWREYAAGLHPDPDPDDHPEPAPTEPSPTDPPPGGGWWASAERALEEARAAQEQAECALARAGGQVRQAVWSDAEDEQAWRTGSGGRVDAAEDAMTALRAATIADRTALTDLLRRTAGGGLAERPRLALVDALTGALVSLTDLPALGRAVRDGRALGAPPPTGGYRPGAELDRFLRRRDRRCRFPGCRLPVSKGELDHFVRWPEGPTDAINLAGFCTGDHRGKHQAPGFTHAMTADGTLVVTTPSGITATTDPTPF</sequence>
<comment type="caution">
    <text evidence="2">The sequence shown here is derived from an EMBL/GenBank/DDBJ whole genome shotgun (WGS) entry which is preliminary data.</text>
</comment>
<feature type="compositionally biased region" description="Pro residues" evidence="1">
    <location>
        <begin position="414"/>
        <end position="427"/>
    </location>
</feature>
<dbReference type="EMBL" id="JACBZT010000001">
    <property type="protein sequence ID" value="NYJ08621.1"/>
    <property type="molecule type" value="Genomic_DNA"/>
</dbReference>
<protein>
    <recommendedName>
        <fullName evidence="4">DUF222 domain-containing protein</fullName>
    </recommendedName>
</protein>
<evidence type="ECO:0000256" key="1">
    <source>
        <dbReference type="SAM" id="MobiDB-lite"/>
    </source>
</evidence>
<gene>
    <name evidence="2" type="ORF">GGQ55_004899</name>
</gene>
<evidence type="ECO:0008006" key="4">
    <source>
        <dbReference type="Google" id="ProtNLM"/>
    </source>
</evidence>
<organism evidence="2 3">
    <name type="scientific">Petropleomorpha daqingensis</name>
    <dbReference type="NCBI Taxonomy" id="2026353"/>
    <lineage>
        <taxon>Bacteria</taxon>
        <taxon>Bacillati</taxon>
        <taxon>Actinomycetota</taxon>
        <taxon>Actinomycetes</taxon>
        <taxon>Geodermatophilales</taxon>
        <taxon>Geodermatophilaceae</taxon>
        <taxon>Petropleomorpha</taxon>
    </lineage>
</organism>
<evidence type="ECO:0000313" key="2">
    <source>
        <dbReference type="EMBL" id="NYJ08621.1"/>
    </source>
</evidence>
<dbReference type="RefSeq" id="WP_179721354.1">
    <property type="nucleotide sequence ID" value="NZ_JACBZT010000001.1"/>
</dbReference>
<reference evidence="2 3" key="1">
    <citation type="submission" date="2020-07" db="EMBL/GenBank/DDBJ databases">
        <title>Sequencing the genomes of 1000 actinobacteria strains.</title>
        <authorList>
            <person name="Klenk H.-P."/>
        </authorList>
    </citation>
    <scope>NUCLEOTIDE SEQUENCE [LARGE SCALE GENOMIC DNA]</scope>
    <source>
        <strain evidence="2 3">DSM 104001</strain>
    </source>
</reference>
<feature type="region of interest" description="Disordered" evidence="1">
    <location>
        <begin position="325"/>
        <end position="344"/>
    </location>
</feature>
<feature type="region of interest" description="Disordered" evidence="1">
    <location>
        <begin position="400"/>
        <end position="430"/>
    </location>
</feature>
<evidence type="ECO:0000313" key="3">
    <source>
        <dbReference type="Proteomes" id="UP000541969"/>
    </source>
</evidence>
<accession>A0A853CN51</accession>
<keyword evidence="3" id="KW-1185">Reference proteome</keyword>
<dbReference type="Proteomes" id="UP000541969">
    <property type="component" value="Unassembled WGS sequence"/>
</dbReference>
<name>A0A853CN51_9ACTN</name>
<dbReference type="AlphaFoldDB" id="A0A853CN51"/>
<feature type="compositionally biased region" description="Basic and acidic residues" evidence="1">
    <location>
        <begin position="404"/>
        <end position="413"/>
    </location>
</feature>